<dbReference type="EMBL" id="FPCG01000014">
    <property type="protein sequence ID" value="SFV24795.1"/>
    <property type="molecule type" value="Genomic_DNA"/>
</dbReference>
<proteinExistence type="predicted"/>
<dbReference type="STRING" id="574650.SAMN04487966_1143"/>
<gene>
    <name evidence="1" type="ORF">SAMN04487966_1143</name>
</gene>
<dbReference type="AlphaFoldDB" id="A0A1I7MS81"/>
<evidence type="ECO:0000313" key="2">
    <source>
        <dbReference type="Proteomes" id="UP000198881"/>
    </source>
</evidence>
<protein>
    <submittedName>
        <fullName evidence="1">Uncharacterized protein</fullName>
    </submittedName>
</protein>
<evidence type="ECO:0000313" key="1">
    <source>
        <dbReference type="EMBL" id="SFV24795.1"/>
    </source>
</evidence>
<sequence length="305" mass="34390">MYDDRFVQWAHDHGAYLYLVLVGPKTEIVDLIQRPDGWKMETRFHDGSQFKPRTIPVPFDLLPREGTRLVDGAVNWVDEQGENQRSNAVDLTRRVLARDWRPGQHMDHWHEWTLRKFFTYRVEYIGQSFGKQGERTAAERIGEGHETVQRVLAQVGDLYPNSTVALIVLDAAVQGRELSGSIGPDNREEIARMAMQAMTEPDGPLADQAKLVTVAEAMLIRSFPETRNKQYKSFPSKDAPALVAELLAAGVTHLGVQLDVSRSLALLNHPDRTRAPQDRLRFAVNLATGARETLDTTAPLSWQAD</sequence>
<accession>A0A1I7MS81</accession>
<name>A0A1I7MS81_9MICC</name>
<reference evidence="1 2" key="1">
    <citation type="submission" date="2016-10" db="EMBL/GenBank/DDBJ databases">
        <authorList>
            <person name="de Groot N.N."/>
        </authorList>
    </citation>
    <scope>NUCLEOTIDE SEQUENCE [LARGE SCALE GENOMIC DNA]</scope>
    <source>
        <strain evidence="1 2">CGMCC 1.7054</strain>
    </source>
</reference>
<dbReference type="Proteomes" id="UP000198881">
    <property type="component" value="Unassembled WGS sequence"/>
</dbReference>
<organism evidence="1 2">
    <name type="scientific">Micrococcus terreus</name>
    <dbReference type="NCBI Taxonomy" id="574650"/>
    <lineage>
        <taxon>Bacteria</taxon>
        <taxon>Bacillati</taxon>
        <taxon>Actinomycetota</taxon>
        <taxon>Actinomycetes</taxon>
        <taxon>Micrococcales</taxon>
        <taxon>Micrococcaceae</taxon>
        <taxon>Micrococcus</taxon>
    </lineage>
</organism>
<keyword evidence="2" id="KW-1185">Reference proteome</keyword>